<evidence type="ECO:0000313" key="3">
    <source>
        <dbReference type="Proteomes" id="UP001605036"/>
    </source>
</evidence>
<name>A0ABD1Y1Z8_9MARC</name>
<protein>
    <recommendedName>
        <fullName evidence="4">Ataxin-2 C-terminal domain-containing protein</fullName>
    </recommendedName>
</protein>
<evidence type="ECO:0008006" key="4">
    <source>
        <dbReference type="Google" id="ProtNLM"/>
    </source>
</evidence>
<feature type="region of interest" description="Disordered" evidence="1">
    <location>
        <begin position="131"/>
        <end position="157"/>
    </location>
</feature>
<dbReference type="PANTHER" id="PTHR33790:SF1">
    <property type="entry name" value="PROTEIN EARLY RESPONSIVE TO DEHYDRATION 15"/>
    <property type="match status" value="1"/>
</dbReference>
<dbReference type="Proteomes" id="UP001605036">
    <property type="component" value="Unassembled WGS sequence"/>
</dbReference>
<reference evidence="2 3" key="1">
    <citation type="submission" date="2024-09" db="EMBL/GenBank/DDBJ databases">
        <title>Chromosome-scale assembly of Riccia fluitans.</title>
        <authorList>
            <person name="Paukszto L."/>
            <person name="Sawicki J."/>
            <person name="Karawczyk K."/>
            <person name="Piernik-Szablinska J."/>
            <person name="Szczecinska M."/>
            <person name="Mazdziarz M."/>
        </authorList>
    </citation>
    <scope>NUCLEOTIDE SEQUENCE [LARGE SCALE GENOMIC DNA]</scope>
    <source>
        <strain evidence="2">Rf_01</strain>
        <tissue evidence="2">Aerial parts of the thallus</tissue>
    </source>
</reference>
<dbReference type="Pfam" id="PF07145">
    <property type="entry name" value="PAM2"/>
    <property type="match status" value="1"/>
</dbReference>
<dbReference type="AlphaFoldDB" id="A0ABD1Y1Z8"/>
<comment type="caution">
    <text evidence="2">The sequence shown here is derived from an EMBL/GenBank/DDBJ whole genome shotgun (WGS) entry which is preliminary data.</text>
</comment>
<dbReference type="InterPro" id="IPR009818">
    <property type="entry name" value="PAM2_motif"/>
</dbReference>
<keyword evidence="3" id="KW-1185">Reference proteome</keyword>
<organism evidence="2 3">
    <name type="scientific">Riccia fluitans</name>
    <dbReference type="NCBI Taxonomy" id="41844"/>
    <lineage>
        <taxon>Eukaryota</taxon>
        <taxon>Viridiplantae</taxon>
        <taxon>Streptophyta</taxon>
        <taxon>Embryophyta</taxon>
        <taxon>Marchantiophyta</taxon>
        <taxon>Marchantiopsida</taxon>
        <taxon>Marchantiidae</taxon>
        <taxon>Marchantiales</taxon>
        <taxon>Ricciaceae</taxon>
        <taxon>Riccia</taxon>
    </lineage>
</organism>
<evidence type="ECO:0000313" key="2">
    <source>
        <dbReference type="EMBL" id="KAL2620630.1"/>
    </source>
</evidence>
<dbReference type="EMBL" id="JBHFFA010000006">
    <property type="protein sequence ID" value="KAL2620630.1"/>
    <property type="molecule type" value="Genomic_DNA"/>
</dbReference>
<sequence length="157" mass="17851">MVVQVATMSTLNPNAPLFIPAAFTATEDFSPEWWRLVETCPAFRDYWLRERFESAELCDAIEEEEEFDSMDDLLDMQNQLLFDGPDVADNLAHHKEEVGSNRDVAKDVVSASIGLDISAVKSQHIWREPLKHHDKSASKVSKSPRKGSMHRIQQPRA</sequence>
<gene>
    <name evidence="2" type="ORF">R1flu_000835</name>
</gene>
<accession>A0ABD1Y1Z8</accession>
<proteinExistence type="predicted"/>
<evidence type="ECO:0000256" key="1">
    <source>
        <dbReference type="SAM" id="MobiDB-lite"/>
    </source>
</evidence>
<dbReference type="PANTHER" id="PTHR33790">
    <property type="entry name" value="OS05G0344200 PROTEIN"/>
    <property type="match status" value="1"/>
</dbReference>
<dbReference type="InterPro" id="IPR040414">
    <property type="entry name" value="CID1/CID2"/>
</dbReference>